<protein>
    <submittedName>
        <fullName evidence="3">Uncharacterized protein</fullName>
    </submittedName>
</protein>
<keyword evidence="4" id="KW-1185">Reference proteome</keyword>
<feature type="compositionally biased region" description="Polar residues" evidence="1">
    <location>
        <begin position="310"/>
        <end position="319"/>
    </location>
</feature>
<proteinExistence type="predicted"/>
<name>A0A2P8A8B8_9PEZI</name>
<dbReference type="EMBL" id="NHZQ01000060">
    <property type="protein sequence ID" value="PSK56705.1"/>
    <property type="molecule type" value="Genomic_DNA"/>
</dbReference>
<evidence type="ECO:0000256" key="2">
    <source>
        <dbReference type="SAM" id="SignalP"/>
    </source>
</evidence>
<keyword evidence="2" id="KW-0732">Signal</keyword>
<feature type="signal peptide" evidence="2">
    <location>
        <begin position="1"/>
        <end position="22"/>
    </location>
</feature>
<evidence type="ECO:0000313" key="3">
    <source>
        <dbReference type="EMBL" id="PSK56705.1"/>
    </source>
</evidence>
<feature type="compositionally biased region" description="Polar residues" evidence="1">
    <location>
        <begin position="265"/>
        <end position="274"/>
    </location>
</feature>
<feature type="region of interest" description="Disordered" evidence="1">
    <location>
        <begin position="242"/>
        <end position="384"/>
    </location>
</feature>
<evidence type="ECO:0000313" key="4">
    <source>
        <dbReference type="Proteomes" id="UP000243723"/>
    </source>
</evidence>
<reference evidence="3 4" key="1">
    <citation type="submission" date="2017-05" db="EMBL/GenBank/DDBJ databases">
        <title>Draft genome sequence of Elsinoe australis.</title>
        <authorList>
            <person name="Cheng Q."/>
        </authorList>
    </citation>
    <scope>NUCLEOTIDE SEQUENCE [LARGE SCALE GENOMIC DNA]</scope>
    <source>
        <strain evidence="3 4">NL1</strain>
    </source>
</reference>
<evidence type="ECO:0000256" key="1">
    <source>
        <dbReference type="SAM" id="MobiDB-lite"/>
    </source>
</evidence>
<comment type="caution">
    <text evidence="3">The sequence shown here is derived from an EMBL/GenBank/DDBJ whole genome shotgun (WGS) entry which is preliminary data.</text>
</comment>
<organism evidence="3 4">
    <name type="scientific">Elsinoe australis</name>
    <dbReference type="NCBI Taxonomy" id="40998"/>
    <lineage>
        <taxon>Eukaryota</taxon>
        <taxon>Fungi</taxon>
        <taxon>Dikarya</taxon>
        <taxon>Ascomycota</taxon>
        <taxon>Pezizomycotina</taxon>
        <taxon>Dothideomycetes</taxon>
        <taxon>Dothideomycetidae</taxon>
        <taxon>Myriangiales</taxon>
        <taxon>Elsinoaceae</taxon>
        <taxon>Elsinoe</taxon>
    </lineage>
</organism>
<sequence>MAGNALFWSCALILSTLSPIFASPQSPFPSSHANSSAPTTTSSAFCKPDCAKKIQKTIAVWRKIPPLKTITAATVIEVFDENTNQTSFSTILGPTSTEQYYEIPLSTASDGRRINEIAGVTTLTYPTILYDLSTGYELEGQILTTDASGSATCWQIPAKTPTSIPWPTPARQYPTGTPDSDDPLGHNYTLASADFFAGAEPTDLYPFELGVKICSTSTWDSPGMLTPASFLTLTRSSRIAATGPALTTPPVETKPPALPVAGPIETTQSMQSTIKMEEPSRPTSTGEPAQAKPPPTTLSHPPADEPPAVATTTPASGQPQDAPHNAPDGNDKALPHMTTKASPPLNDAPALVEPNGQAVKTTQTQDAVAPGSKQEAVPSKTQGQAVTTLPDQQAVATGPGRQVVKISPPDAAITIAGHSFTRNDDGSFIATNDRPFKMGETVSVGSPDKPTPVVLTTNAVGSTVLIAGGSATATVPVAVHNPTPASVIVGGQSFHVTSSSLLVAADGQVLRPGSTVNIGTGGSSAPMVLTTNAAGSSVVIVGGSSTTTLPALTRSTDKGSNLAAAIMQGLGGYLQGSAGDHASSDSKATAGSTASIGSTAGTTTAVLGNGSGGRNATATRPVPFTGDAGTSCTSVYLSVIGCILATIAVL</sequence>
<dbReference type="AlphaFoldDB" id="A0A2P8A8B8"/>
<dbReference type="Proteomes" id="UP000243723">
    <property type="component" value="Unassembled WGS sequence"/>
</dbReference>
<gene>
    <name evidence="3" type="ORF">B9Z65_6329</name>
</gene>
<feature type="chain" id="PRO_5015154907" evidence="2">
    <location>
        <begin position="23"/>
        <end position="650"/>
    </location>
</feature>
<accession>A0A2P8A8B8</accession>